<evidence type="ECO:0000256" key="3">
    <source>
        <dbReference type="ARBA" id="ARBA00023239"/>
    </source>
</evidence>
<dbReference type="PANTHER" id="PTHR12599:SF0">
    <property type="entry name" value="PTERIN-4-ALPHA-CARBINOLAMINE DEHYDRATASE"/>
    <property type="match status" value="1"/>
</dbReference>
<evidence type="ECO:0000256" key="4">
    <source>
        <dbReference type="HAMAP-Rule" id="MF_00434"/>
    </source>
</evidence>
<sequence>MGTPLLTDSEITEALSELDGWSREGDAITRAIEAESFLAGIDLVRRVAEAAERADHHPDIDIRWRTVTYTLSTHSAGGLTAQDVALAREIDRLARSGG</sequence>
<dbReference type="RefSeq" id="WP_378610411.1">
    <property type="nucleotide sequence ID" value="NZ_JBHSAX010000002.1"/>
</dbReference>
<dbReference type="GO" id="GO:0008124">
    <property type="term" value="F:4-alpha-hydroxytetrahydrobiopterin dehydratase activity"/>
    <property type="evidence" value="ECO:0007669"/>
    <property type="project" value="UniProtKB-EC"/>
</dbReference>
<organism evidence="5 6">
    <name type="scientific">Nocardia jiangsuensis</name>
    <dbReference type="NCBI Taxonomy" id="1691563"/>
    <lineage>
        <taxon>Bacteria</taxon>
        <taxon>Bacillati</taxon>
        <taxon>Actinomycetota</taxon>
        <taxon>Actinomycetes</taxon>
        <taxon>Mycobacteriales</taxon>
        <taxon>Nocardiaceae</taxon>
        <taxon>Nocardia</taxon>
    </lineage>
</organism>
<evidence type="ECO:0000256" key="1">
    <source>
        <dbReference type="ARBA" id="ARBA00001554"/>
    </source>
</evidence>
<dbReference type="HAMAP" id="MF_00434">
    <property type="entry name" value="Pterin_4_alpha"/>
    <property type="match status" value="1"/>
</dbReference>
<dbReference type="InterPro" id="IPR001533">
    <property type="entry name" value="Pterin_deHydtase"/>
</dbReference>
<name>A0ABV8DKX7_9NOCA</name>
<dbReference type="EMBL" id="JBHSAX010000002">
    <property type="protein sequence ID" value="MFC3960646.1"/>
    <property type="molecule type" value="Genomic_DNA"/>
</dbReference>
<evidence type="ECO:0000313" key="5">
    <source>
        <dbReference type="EMBL" id="MFC3960646.1"/>
    </source>
</evidence>
<dbReference type="PANTHER" id="PTHR12599">
    <property type="entry name" value="PTERIN-4-ALPHA-CARBINOLAMINE DEHYDRATASE"/>
    <property type="match status" value="1"/>
</dbReference>
<comment type="similarity">
    <text evidence="2 4">Belongs to the pterin-4-alpha-carbinolamine dehydratase family.</text>
</comment>
<dbReference type="SUPFAM" id="SSF55248">
    <property type="entry name" value="PCD-like"/>
    <property type="match status" value="1"/>
</dbReference>
<reference evidence="6" key="1">
    <citation type="journal article" date="2019" name="Int. J. Syst. Evol. Microbiol.">
        <title>The Global Catalogue of Microorganisms (GCM) 10K type strain sequencing project: providing services to taxonomists for standard genome sequencing and annotation.</title>
        <authorList>
            <consortium name="The Broad Institute Genomics Platform"/>
            <consortium name="The Broad Institute Genome Sequencing Center for Infectious Disease"/>
            <person name="Wu L."/>
            <person name="Ma J."/>
        </authorList>
    </citation>
    <scope>NUCLEOTIDE SEQUENCE [LARGE SCALE GENOMIC DNA]</scope>
    <source>
        <strain evidence="6">CGMCC 4.7330</strain>
    </source>
</reference>
<dbReference type="InterPro" id="IPR036428">
    <property type="entry name" value="PCD_sf"/>
</dbReference>
<dbReference type="EC" id="4.2.1.96" evidence="4"/>
<dbReference type="Proteomes" id="UP001595696">
    <property type="component" value="Unassembled WGS sequence"/>
</dbReference>
<comment type="catalytic activity">
    <reaction evidence="1 4">
        <text>(4aS,6R)-4a-hydroxy-L-erythro-5,6,7,8-tetrahydrobiopterin = (6R)-L-erythro-6,7-dihydrobiopterin + H2O</text>
        <dbReference type="Rhea" id="RHEA:11920"/>
        <dbReference type="ChEBI" id="CHEBI:15377"/>
        <dbReference type="ChEBI" id="CHEBI:15642"/>
        <dbReference type="ChEBI" id="CHEBI:43120"/>
        <dbReference type="EC" id="4.2.1.96"/>
    </reaction>
</comment>
<protein>
    <recommendedName>
        <fullName evidence="4">Putative pterin-4-alpha-carbinolamine dehydratase</fullName>
        <shortName evidence="4">PHS</shortName>
        <ecNumber evidence="4">4.2.1.96</ecNumber>
    </recommendedName>
    <alternativeName>
        <fullName evidence="4">4-alpha-hydroxy-tetrahydropterin dehydratase</fullName>
    </alternativeName>
    <alternativeName>
        <fullName evidence="4">Pterin carbinolamine dehydratase</fullName>
        <shortName evidence="4">PCD</shortName>
    </alternativeName>
</protein>
<dbReference type="CDD" id="cd00488">
    <property type="entry name" value="PCD_DCoH"/>
    <property type="match status" value="1"/>
</dbReference>
<dbReference type="NCBIfam" id="NF002017">
    <property type="entry name" value="PRK00823.1-2"/>
    <property type="match status" value="1"/>
</dbReference>
<keyword evidence="3 4" id="KW-0456">Lyase</keyword>
<gene>
    <name evidence="5" type="ORF">ACFO0B_01440</name>
</gene>
<evidence type="ECO:0000313" key="6">
    <source>
        <dbReference type="Proteomes" id="UP001595696"/>
    </source>
</evidence>
<proteinExistence type="inferred from homology"/>
<keyword evidence="6" id="KW-1185">Reference proteome</keyword>
<dbReference type="Pfam" id="PF01329">
    <property type="entry name" value="Pterin_4a"/>
    <property type="match status" value="1"/>
</dbReference>
<comment type="caution">
    <text evidence="5">The sequence shown here is derived from an EMBL/GenBank/DDBJ whole genome shotgun (WGS) entry which is preliminary data.</text>
</comment>
<accession>A0ABV8DKX7</accession>
<dbReference type="Gene3D" id="3.30.1360.20">
    <property type="entry name" value="Transcriptional coactivator/pterin dehydratase"/>
    <property type="match status" value="1"/>
</dbReference>
<evidence type="ECO:0000256" key="2">
    <source>
        <dbReference type="ARBA" id="ARBA00006472"/>
    </source>
</evidence>